<accession>A0A9D2ABI2</accession>
<dbReference type="SUPFAM" id="SSF103088">
    <property type="entry name" value="OmpA-like"/>
    <property type="match status" value="1"/>
</dbReference>
<gene>
    <name evidence="1" type="ORF">H9863_06310</name>
</gene>
<reference evidence="1" key="2">
    <citation type="submission" date="2021-04" db="EMBL/GenBank/DDBJ databases">
        <authorList>
            <person name="Gilroy R."/>
        </authorList>
    </citation>
    <scope>NUCLEOTIDE SEQUENCE</scope>
    <source>
        <strain evidence="1">23274</strain>
    </source>
</reference>
<proteinExistence type="predicted"/>
<sequence>MGKAGGQENFYNQDSLGAEETEKDTVSLDVRGLTDYLKYITFLPEKRIDSVYFYANTSLVPVVFEVNKYRLVPTAQLDSVVEALRRVQNDPVIRFAYVWVGGSASPEGPPRWNYQLGERRSRVLADYLLEHTSLPSSRLRVENLWEDWYSFEVALRNGARLENKDAVLRILEEEKDNQRRKQLIQGLDGGRTWHRIIRDVFPPFRNARLVIVCYTNPLLKPDLMEMPLPNRTPALPVLSALPPPAVEGRRVVALKTNALFVAALTANLGVEVELFPRWSLDVPVWYSPYDITPTRRLRLLATQPELRWWLRAVAEGHFFGLHTHVVGFNVSINDRGRYQDPNHALWGMGLSYGYAFSLGKAERWGVELTVGAGFAEYSYDSYRNWENGPLFDSGSGHYWGITRAGINLSYKWFVPRKPKNR</sequence>
<dbReference type="AlphaFoldDB" id="A0A9D2ABI2"/>
<dbReference type="Proteomes" id="UP000824202">
    <property type="component" value="Unassembled WGS sequence"/>
</dbReference>
<evidence type="ECO:0000313" key="1">
    <source>
        <dbReference type="EMBL" id="HIX03713.1"/>
    </source>
</evidence>
<organism evidence="1 2">
    <name type="scientific">Candidatus Odoribacter faecigallinarum</name>
    <dbReference type="NCBI Taxonomy" id="2838706"/>
    <lineage>
        <taxon>Bacteria</taxon>
        <taxon>Pseudomonadati</taxon>
        <taxon>Bacteroidota</taxon>
        <taxon>Bacteroidia</taxon>
        <taxon>Bacteroidales</taxon>
        <taxon>Odoribacteraceae</taxon>
        <taxon>Odoribacter</taxon>
    </lineage>
</organism>
<protein>
    <submittedName>
        <fullName evidence="1">DUF3575 domain-containing protein</fullName>
    </submittedName>
</protein>
<comment type="caution">
    <text evidence="1">The sequence shown here is derived from an EMBL/GenBank/DDBJ whole genome shotgun (WGS) entry which is preliminary data.</text>
</comment>
<name>A0A9D2ABI2_9BACT</name>
<dbReference type="Pfam" id="PF12099">
    <property type="entry name" value="DUF3575"/>
    <property type="match status" value="1"/>
</dbReference>
<evidence type="ECO:0000313" key="2">
    <source>
        <dbReference type="Proteomes" id="UP000824202"/>
    </source>
</evidence>
<dbReference type="InterPro" id="IPR021958">
    <property type="entry name" value="DUF3575"/>
</dbReference>
<dbReference type="InterPro" id="IPR036737">
    <property type="entry name" value="OmpA-like_sf"/>
</dbReference>
<reference evidence="1" key="1">
    <citation type="journal article" date="2021" name="PeerJ">
        <title>Extensive microbial diversity within the chicken gut microbiome revealed by metagenomics and culture.</title>
        <authorList>
            <person name="Gilroy R."/>
            <person name="Ravi A."/>
            <person name="Getino M."/>
            <person name="Pursley I."/>
            <person name="Horton D.L."/>
            <person name="Alikhan N.F."/>
            <person name="Baker D."/>
            <person name="Gharbi K."/>
            <person name="Hall N."/>
            <person name="Watson M."/>
            <person name="Adriaenssens E.M."/>
            <person name="Foster-Nyarko E."/>
            <person name="Jarju S."/>
            <person name="Secka A."/>
            <person name="Antonio M."/>
            <person name="Oren A."/>
            <person name="Chaudhuri R.R."/>
            <person name="La Ragione R."/>
            <person name="Hildebrand F."/>
            <person name="Pallen M.J."/>
        </authorList>
    </citation>
    <scope>NUCLEOTIDE SEQUENCE</scope>
    <source>
        <strain evidence="1">23274</strain>
    </source>
</reference>
<dbReference type="EMBL" id="DXFT01000121">
    <property type="protein sequence ID" value="HIX03713.1"/>
    <property type="molecule type" value="Genomic_DNA"/>
</dbReference>
<dbReference type="Gene3D" id="3.30.1330.60">
    <property type="entry name" value="OmpA-like domain"/>
    <property type="match status" value="1"/>
</dbReference>